<evidence type="ECO:0000256" key="4">
    <source>
        <dbReference type="ARBA" id="ARBA00023136"/>
    </source>
</evidence>
<dbReference type="Proteomes" id="UP001189429">
    <property type="component" value="Unassembled WGS sequence"/>
</dbReference>
<dbReference type="PANTHER" id="PTHR43394">
    <property type="entry name" value="ATP-DEPENDENT PERMEASE MDL1, MITOCHONDRIAL"/>
    <property type="match status" value="1"/>
</dbReference>
<dbReference type="InterPro" id="IPR038081">
    <property type="entry name" value="CalX-like_sf"/>
</dbReference>
<dbReference type="PANTHER" id="PTHR43394:SF1">
    <property type="entry name" value="ATP-BINDING CASSETTE SUB-FAMILY B MEMBER 10, MITOCHONDRIAL"/>
    <property type="match status" value="1"/>
</dbReference>
<evidence type="ECO:0000259" key="7">
    <source>
        <dbReference type="PROSITE" id="PS50893"/>
    </source>
</evidence>
<feature type="region of interest" description="Disordered" evidence="5">
    <location>
        <begin position="826"/>
        <end position="867"/>
    </location>
</feature>
<dbReference type="Gene3D" id="1.20.1560.10">
    <property type="entry name" value="ABC transporter type 1, transmembrane domain"/>
    <property type="match status" value="1"/>
</dbReference>
<evidence type="ECO:0000256" key="3">
    <source>
        <dbReference type="ARBA" id="ARBA00022989"/>
    </source>
</evidence>
<feature type="transmembrane region" description="Helical" evidence="6">
    <location>
        <begin position="220"/>
        <end position="238"/>
    </location>
</feature>
<comment type="subcellular location">
    <subcellularLocation>
        <location evidence="1">Membrane</location>
        <topology evidence="1">Multi-pass membrane protein</topology>
    </subcellularLocation>
</comment>
<feature type="transmembrane region" description="Helical" evidence="6">
    <location>
        <begin position="302"/>
        <end position="328"/>
    </location>
</feature>
<feature type="region of interest" description="Disordered" evidence="5">
    <location>
        <begin position="1"/>
        <end position="25"/>
    </location>
</feature>
<keyword evidence="9" id="KW-1185">Reference proteome</keyword>
<feature type="transmembrane region" description="Helical" evidence="6">
    <location>
        <begin position="194"/>
        <end position="214"/>
    </location>
</feature>
<dbReference type="Gene3D" id="3.40.50.300">
    <property type="entry name" value="P-loop containing nucleotide triphosphate hydrolases"/>
    <property type="match status" value="1"/>
</dbReference>
<dbReference type="EMBL" id="CAUYUJ010010918">
    <property type="protein sequence ID" value="CAK0830523.1"/>
    <property type="molecule type" value="Genomic_DNA"/>
</dbReference>
<dbReference type="InterPro" id="IPR039421">
    <property type="entry name" value="Type_1_exporter"/>
</dbReference>
<gene>
    <name evidence="8" type="ORF">PCOR1329_LOCUS29155</name>
</gene>
<dbReference type="InterPro" id="IPR003439">
    <property type="entry name" value="ABC_transporter-like_ATP-bd"/>
</dbReference>
<dbReference type="InterPro" id="IPR036640">
    <property type="entry name" value="ABC1_TM_sf"/>
</dbReference>
<dbReference type="SUPFAM" id="SSF141072">
    <property type="entry name" value="CalX-like"/>
    <property type="match status" value="1"/>
</dbReference>
<accession>A0ABN9SH66</accession>
<reference evidence="8" key="1">
    <citation type="submission" date="2023-10" db="EMBL/GenBank/DDBJ databases">
        <authorList>
            <person name="Chen Y."/>
            <person name="Shah S."/>
            <person name="Dougan E. K."/>
            <person name="Thang M."/>
            <person name="Chan C."/>
        </authorList>
    </citation>
    <scope>NUCLEOTIDE SEQUENCE [LARGE SCALE GENOMIC DNA]</scope>
</reference>
<comment type="caution">
    <text evidence="8">The sequence shown here is derived from an EMBL/GenBank/DDBJ whole genome shotgun (WGS) entry which is preliminary data.</text>
</comment>
<sequence length="867" mass="96960">MPRLSKRSASDLAEMRACGDEGDPSERSVVQFATRMMYIGESGVQWPIVVMRIGCLETSCSVTYCTEADEFEGIKYEAIHKTKLEFAPGESFKTIHLQLRENASYDNVIEAQLFLDDPERCTLGMELHRMRVKIIDDDVFPDNKFKEQLEKDHTTDSWRSGQDFAMVMAFAKMAFLATMPGSLKAVLADQITNLIYISTLAINKALITTLAASVSEEISRGWQVLLAYALCLTLPFLIEHYLSYRRQFWQIGGGARKLLLHGLMEKYMYYQESTRDLIDLSEFKLTFSEDAFHLVDKGFMQLFALVADISRIVMVCLFVVVLACLEYANSGDTFIFFALAPMLAVPPVMVFYVRMRWKRAEDVREDVLDAKLSLLDFMNTSVEHICMITSFLARPLVMAQCNDRIEVLNQHLVIDGSRNANDMAFFSYVDKVLQFLIVFFGGLSVVYSGVDLGTFTAALSAFMGSSALYRKVYTCLKVIESSYPCCWHVVEYMNNPTDLPHRQVLGHRVMEEFQARLRDLAARACPGQGQPVDMVDITVENVKFCYSGASSPIDWGTQGMSMRIGQGQLVAITGAPVFGSKTLTRLLAGELLPTEGHVFVPPHLRVLRVAIRPVLWDGPLAMNLFWGLMPQQGYTGLMRLEGYRKLPDGEIQRGLQICRRLDVPEHLIQKIQDDVCGSPGDAAADASEAKQNSELLLASIPASARCKIQLACALICDPAVLVLDRPFQSLTVADASRVMECLREYVDRKGLERDEAHLRGRRPRTCILTSNSSMLLAGADEVFNVGEDHTIQVTSNTENLLGEAGKMIQNEEEHVVRCKSLSRQKSATLMPRSNSRAEIVLLDSPRPEPESGTPCDDAPTLDDSPTI</sequence>
<keyword evidence="2 6" id="KW-0812">Transmembrane</keyword>
<evidence type="ECO:0000256" key="6">
    <source>
        <dbReference type="SAM" id="Phobius"/>
    </source>
</evidence>
<name>A0ABN9SH66_9DINO</name>
<organism evidence="8 9">
    <name type="scientific">Prorocentrum cordatum</name>
    <dbReference type="NCBI Taxonomy" id="2364126"/>
    <lineage>
        <taxon>Eukaryota</taxon>
        <taxon>Sar</taxon>
        <taxon>Alveolata</taxon>
        <taxon>Dinophyceae</taxon>
        <taxon>Prorocentrales</taxon>
        <taxon>Prorocentraceae</taxon>
        <taxon>Prorocentrum</taxon>
    </lineage>
</organism>
<dbReference type="InterPro" id="IPR027417">
    <property type="entry name" value="P-loop_NTPase"/>
</dbReference>
<dbReference type="Gene3D" id="2.60.40.2030">
    <property type="match status" value="1"/>
</dbReference>
<keyword evidence="3 6" id="KW-1133">Transmembrane helix</keyword>
<feature type="compositionally biased region" description="Polar residues" evidence="5">
    <location>
        <begin position="826"/>
        <end position="836"/>
    </location>
</feature>
<keyword evidence="4 6" id="KW-0472">Membrane</keyword>
<feature type="transmembrane region" description="Helical" evidence="6">
    <location>
        <begin position="334"/>
        <end position="353"/>
    </location>
</feature>
<dbReference type="SUPFAM" id="SSF90123">
    <property type="entry name" value="ABC transporter transmembrane region"/>
    <property type="match status" value="1"/>
</dbReference>
<evidence type="ECO:0000256" key="5">
    <source>
        <dbReference type="SAM" id="MobiDB-lite"/>
    </source>
</evidence>
<dbReference type="PROSITE" id="PS50893">
    <property type="entry name" value="ABC_TRANSPORTER_2"/>
    <property type="match status" value="1"/>
</dbReference>
<dbReference type="SUPFAM" id="SSF52540">
    <property type="entry name" value="P-loop containing nucleoside triphosphate hydrolases"/>
    <property type="match status" value="1"/>
</dbReference>
<evidence type="ECO:0000256" key="1">
    <source>
        <dbReference type="ARBA" id="ARBA00004141"/>
    </source>
</evidence>
<feature type="transmembrane region" description="Helical" evidence="6">
    <location>
        <begin position="432"/>
        <end position="450"/>
    </location>
</feature>
<feature type="domain" description="ABC transporter" evidence="7">
    <location>
        <begin position="537"/>
        <end position="813"/>
    </location>
</feature>
<proteinExistence type="predicted"/>
<protein>
    <recommendedName>
        <fullName evidence="7">ABC transporter domain-containing protein</fullName>
    </recommendedName>
</protein>
<evidence type="ECO:0000256" key="2">
    <source>
        <dbReference type="ARBA" id="ARBA00022692"/>
    </source>
</evidence>
<evidence type="ECO:0000313" key="9">
    <source>
        <dbReference type="Proteomes" id="UP001189429"/>
    </source>
</evidence>
<evidence type="ECO:0000313" key="8">
    <source>
        <dbReference type="EMBL" id="CAK0830523.1"/>
    </source>
</evidence>